<reference evidence="3" key="1">
    <citation type="submission" date="2020-05" db="EMBL/GenBank/DDBJ databases">
        <title>Mycena genomes resolve the evolution of fungal bioluminescence.</title>
        <authorList>
            <person name="Tsai I.J."/>
        </authorList>
    </citation>
    <scope>NUCLEOTIDE SEQUENCE</scope>
    <source>
        <strain evidence="3">CCC161011</strain>
    </source>
</reference>
<protein>
    <submittedName>
        <fullName evidence="3">PAPA-1 domain-containing protein</fullName>
    </submittedName>
</protein>
<feature type="domain" description="INO80 complex subunit B-like conserved region" evidence="2">
    <location>
        <begin position="147"/>
        <end position="241"/>
    </location>
</feature>
<feature type="compositionally biased region" description="Polar residues" evidence="1">
    <location>
        <begin position="100"/>
        <end position="114"/>
    </location>
</feature>
<keyword evidence="4" id="KW-1185">Reference proteome</keyword>
<dbReference type="InterPro" id="IPR006880">
    <property type="entry name" value="INO80B_C"/>
</dbReference>
<evidence type="ECO:0000313" key="4">
    <source>
        <dbReference type="Proteomes" id="UP000620124"/>
    </source>
</evidence>
<dbReference type="PANTHER" id="PTHR21561:SF12">
    <property type="entry name" value="INO80 COMPLEX SUBUNIT B"/>
    <property type="match status" value="1"/>
</dbReference>
<dbReference type="AlphaFoldDB" id="A0A8H6XK79"/>
<dbReference type="EMBL" id="JACAZI010000016">
    <property type="protein sequence ID" value="KAF7343128.1"/>
    <property type="molecule type" value="Genomic_DNA"/>
</dbReference>
<organism evidence="3 4">
    <name type="scientific">Mycena venus</name>
    <dbReference type="NCBI Taxonomy" id="2733690"/>
    <lineage>
        <taxon>Eukaryota</taxon>
        <taxon>Fungi</taxon>
        <taxon>Dikarya</taxon>
        <taxon>Basidiomycota</taxon>
        <taxon>Agaricomycotina</taxon>
        <taxon>Agaricomycetes</taxon>
        <taxon>Agaricomycetidae</taxon>
        <taxon>Agaricales</taxon>
        <taxon>Marasmiineae</taxon>
        <taxon>Mycenaceae</taxon>
        <taxon>Mycena</taxon>
    </lineage>
</organism>
<feature type="compositionally biased region" description="Acidic residues" evidence="1">
    <location>
        <begin position="87"/>
        <end position="96"/>
    </location>
</feature>
<dbReference type="GO" id="GO:0031011">
    <property type="term" value="C:Ino80 complex"/>
    <property type="evidence" value="ECO:0007669"/>
    <property type="project" value="InterPro"/>
</dbReference>
<name>A0A8H6XK79_9AGAR</name>
<evidence type="ECO:0000256" key="1">
    <source>
        <dbReference type="SAM" id="MobiDB-lite"/>
    </source>
</evidence>
<dbReference type="InterPro" id="IPR029523">
    <property type="entry name" value="INO80B/Ies2"/>
</dbReference>
<feature type="compositionally biased region" description="Acidic residues" evidence="1">
    <location>
        <begin position="197"/>
        <end position="209"/>
    </location>
</feature>
<dbReference type="Proteomes" id="UP000620124">
    <property type="component" value="Unassembled WGS sequence"/>
</dbReference>
<feature type="compositionally biased region" description="Acidic residues" evidence="1">
    <location>
        <begin position="7"/>
        <end position="49"/>
    </location>
</feature>
<gene>
    <name evidence="3" type="ORF">MVEN_01743200</name>
</gene>
<sequence length="325" mass="35218">MPTVASEESEVDIEVEEMQYSSDVDEEPVEEEEEAGEDELEESDNDEADAQSTGAGHNGPLKIKLKLGAQVEKPTSRRYARARNEDIESEDSDSDDSQSNSYAPAATTSRQLTARQAVLASAGGPSHITLDTSTAGSSKKRQLPASEVALRKEENARKRKNMIEKKLEDEKAETINRLLKKQSRPKNKRAAAAAVQSDEDVDMDEEEEPAGGGGGASALRLPMYRWVSTSRPPQTAMPVTETEPPVTSIISFSVPESFLPSLESESQPPHKVIIQVSTAVAQPEPGRERCAVEGCEEARKYRAVGKAWGVGACGMGHLRVLEGRA</sequence>
<feature type="compositionally biased region" description="Basic residues" evidence="1">
    <location>
        <begin position="178"/>
        <end position="189"/>
    </location>
</feature>
<proteinExistence type="predicted"/>
<feature type="region of interest" description="Disordered" evidence="1">
    <location>
        <begin position="1"/>
        <end position="165"/>
    </location>
</feature>
<evidence type="ECO:0000259" key="2">
    <source>
        <dbReference type="SMART" id="SM01406"/>
    </source>
</evidence>
<accession>A0A8H6XK79</accession>
<feature type="compositionally biased region" description="Basic and acidic residues" evidence="1">
    <location>
        <begin position="149"/>
        <end position="165"/>
    </location>
</feature>
<feature type="region of interest" description="Disordered" evidence="1">
    <location>
        <begin position="178"/>
        <end position="217"/>
    </location>
</feature>
<evidence type="ECO:0000313" key="3">
    <source>
        <dbReference type="EMBL" id="KAF7343128.1"/>
    </source>
</evidence>
<dbReference type="Pfam" id="PF04795">
    <property type="entry name" value="PAPA-1"/>
    <property type="match status" value="1"/>
</dbReference>
<dbReference type="PANTHER" id="PTHR21561">
    <property type="entry name" value="INO80 COMPLEX SUBUNIT B"/>
    <property type="match status" value="1"/>
</dbReference>
<comment type="caution">
    <text evidence="3">The sequence shown here is derived from an EMBL/GenBank/DDBJ whole genome shotgun (WGS) entry which is preliminary data.</text>
</comment>
<dbReference type="GO" id="GO:0006338">
    <property type="term" value="P:chromatin remodeling"/>
    <property type="evidence" value="ECO:0007669"/>
    <property type="project" value="InterPro"/>
</dbReference>
<dbReference type="SMART" id="SM01406">
    <property type="entry name" value="PAPA-1"/>
    <property type="match status" value="1"/>
</dbReference>
<dbReference type="OrthoDB" id="2021186at2759"/>